<dbReference type="EMBL" id="JWJD01000008">
    <property type="protein sequence ID" value="KIH75666.1"/>
    <property type="molecule type" value="Genomic_DNA"/>
</dbReference>
<proteinExistence type="predicted"/>
<evidence type="ECO:0000313" key="2">
    <source>
        <dbReference type="Proteomes" id="UP000035068"/>
    </source>
</evidence>
<dbReference type="RefSeq" id="WP_040100782.1">
    <property type="nucleotide sequence ID" value="NZ_JWJD01000008.1"/>
</dbReference>
<dbReference type="AlphaFoldDB" id="A0A0C2HFH8"/>
<evidence type="ECO:0000313" key="1">
    <source>
        <dbReference type="EMBL" id="KIH75666.1"/>
    </source>
</evidence>
<reference evidence="1 2" key="1">
    <citation type="submission" date="2014-12" db="EMBL/GenBank/DDBJ databases">
        <title>Genomes of Geoalkalibacter ferrihydriticus and Geoalkalibacter subterraneus, two haloalkaliphilic metal-reducing members of the Geobacteraceae.</title>
        <authorList>
            <person name="Badalamenti J.P."/>
            <person name="Torres C.I."/>
            <person name="Krajmalnik-Brown R."/>
            <person name="Bond D.R."/>
        </authorList>
    </citation>
    <scope>NUCLEOTIDE SEQUENCE [LARGE SCALE GENOMIC DNA]</scope>
    <source>
        <strain evidence="1 2">DSM 17813</strain>
    </source>
</reference>
<sequence>MNKRAPWALSLYFTCFLVLLVWGRFPEEPSVCANAGLRLLSPGTQQFISEYQASPFCPACGGPSQRAAKGAPALAQLANTFSDGKNSGAPAALPLPRYAYHVACADSVKASLSLLPDTRLVSLRTVVLLN</sequence>
<dbReference type="Proteomes" id="UP000035068">
    <property type="component" value="Unassembled WGS sequence"/>
</dbReference>
<name>A0A0C2HFH8_9BACT</name>
<gene>
    <name evidence="1" type="ORF">GFER_15150</name>
</gene>
<keyword evidence="2" id="KW-1185">Reference proteome</keyword>
<protein>
    <submittedName>
        <fullName evidence="1">Uncharacterized protein</fullName>
    </submittedName>
</protein>
<comment type="caution">
    <text evidence="1">The sequence shown here is derived from an EMBL/GenBank/DDBJ whole genome shotgun (WGS) entry which is preliminary data.</text>
</comment>
<organism evidence="1 2">
    <name type="scientific">Geoalkalibacter ferrihydriticus DSM 17813</name>
    <dbReference type="NCBI Taxonomy" id="1121915"/>
    <lineage>
        <taxon>Bacteria</taxon>
        <taxon>Pseudomonadati</taxon>
        <taxon>Thermodesulfobacteriota</taxon>
        <taxon>Desulfuromonadia</taxon>
        <taxon>Desulfuromonadales</taxon>
        <taxon>Geoalkalibacteraceae</taxon>
        <taxon>Geoalkalibacter</taxon>
    </lineage>
</organism>
<accession>A0A0C2HFH8</accession>